<sequence>MTYIKKIAFLCLLLPLMSCSLQKEGLPKIKQGVFGTVTWVEGNMMPSPDAPESAGARTIEREIRIYEALTFKQVKGEAPLFTAVEGKLVKTIKSNAKGFFKCELPVGSYSIFSVESEGKLFANNFDGNGLINAVTVTQGEAVKLDIQINYKAAY</sequence>
<protein>
    <recommendedName>
        <fullName evidence="4">Carboxypeptidase regulatory-like domain-containing protein</fullName>
    </recommendedName>
</protein>
<dbReference type="EMBL" id="OCMT01000003">
    <property type="protein sequence ID" value="SOD17957.1"/>
    <property type="molecule type" value="Genomic_DNA"/>
</dbReference>
<proteinExistence type="predicted"/>
<evidence type="ECO:0000256" key="1">
    <source>
        <dbReference type="SAM" id="SignalP"/>
    </source>
</evidence>
<feature type="signal peptide" evidence="1">
    <location>
        <begin position="1"/>
        <end position="23"/>
    </location>
</feature>
<evidence type="ECO:0008006" key="4">
    <source>
        <dbReference type="Google" id="ProtNLM"/>
    </source>
</evidence>
<dbReference type="Proteomes" id="UP000219281">
    <property type="component" value="Unassembled WGS sequence"/>
</dbReference>
<evidence type="ECO:0000313" key="3">
    <source>
        <dbReference type="Proteomes" id="UP000219281"/>
    </source>
</evidence>
<evidence type="ECO:0000313" key="2">
    <source>
        <dbReference type="EMBL" id="SOD17957.1"/>
    </source>
</evidence>
<gene>
    <name evidence="2" type="ORF">SAMN06297358_2754</name>
</gene>
<dbReference type="AlphaFoldDB" id="A0A286A7Y1"/>
<accession>A0A286A7Y1</accession>
<organism evidence="2 3">
    <name type="scientific">Pedobacter xixiisoli</name>
    <dbReference type="NCBI Taxonomy" id="1476464"/>
    <lineage>
        <taxon>Bacteria</taxon>
        <taxon>Pseudomonadati</taxon>
        <taxon>Bacteroidota</taxon>
        <taxon>Sphingobacteriia</taxon>
        <taxon>Sphingobacteriales</taxon>
        <taxon>Sphingobacteriaceae</taxon>
        <taxon>Pedobacter</taxon>
    </lineage>
</organism>
<keyword evidence="3" id="KW-1185">Reference proteome</keyword>
<feature type="chain" id="PRO_5013080732" description="Carboxypeptidase regulatory-like domain-containing protein" evidence="1">
    <location>
        <begin position="24"/>
        <end position="154"/>
    </location>
</feature>
<reference evidence="3" key="1">
    <citation type="submission" date="2017-09" db="EMBL/GenBank/DDBJ databases">
        <authorList>
            <person name="Varghese N."/>
            <person name="Submissions S."/>
        </authorList>
    </citation>
    <scope>NUCLEOTIDE SEQUENCE [LARGE SCALE GENOMIC DNA]</scope>
    <source>
        <strain evidence="3">CGMCC 1.12803</strain>
    </source>
</reference>
<keyword evidence="1" id="KW-0732">Signal</keyword>
<name>A0A286A7Y1_9SPHI</name>